<dbReference type="GO" id="GO:0006397">
    <property type="term" value="P:mRNA processing"/>
    <property type="evidence" value="ECO:0007669"/>
    <property type="project" value="UniProtKB-UniRule"/>
</dbReference>
<keyword evidence="8 9" id="KW-0694">RNA-binding</keyword>
<evidence type="ECO:0000256" key="10">
    <source>
        <dbReference type="SAM" id="MobiDB-lite"/>
    </source>
</evidence>
<dbReference type="RefSeq" id="WP_119376791.1">
    <property type="nucleotide sequence ID" value="NZ_QWFX01000013.1"/>
</dbReference>
<feature type="domain" description="RNase III" evidence="12">
    <location>
        <begin position="30"/>
        <end position="159"/>
    </location>
</feature>
<dbReference type="InterPro" id="IPR014720">
    <property type="entry name" value="dsRBD_dom"/>
</dbReference>
<dbReference type="SMART" id="SM00535">
    <property type="entry name" value="RIBOc"/>
    <property type="match status" value="1"/>
</dbReference>
<evidence type="ECO:0000256" key="5">
    <source>
        <dbReference type="ARBA" id="ARBA00022722"/>
    </source>
</evidence>
<evidence type="ECO:0000256" key="3">
    <source>
        <dbReference type="ARBA" id="ARBA00022552"/>
    </source>
</evidence>
<dbReference type="EMBL" id="QWFX01000013">
    <property type="protein sequence ID" value="RIJ28256.1"/>
    <property type="molecule type" value="Genomic_DNA"/>
</dbReference>
<feature type="binding site" evidence="9">
    <location>
        <position position="148"/>
    </location>
    <ligand>
        <name>Mg(2+)</name>
        <dbReference type="ChEBI" id="CHEBI:18420"/>
    </ligand>
</feature>
<evidence type="ECO:0000256" key="6">
    <source>
        <dbReference type="ARBA" id="ARBA00022759"/>
    </source>
</evidence>
<protein>
    <recommendedName>
        <fullName evidence="9">Ribonuclease 3</fullName>
        <ecNumber evidence="9">3.1.26.3</ecNumber>
    </recommendedName>
    <alternativeName>
        <fullName evidence="9">Ribonuclease III</fullName>
        <shortName evidence="9">RNase III</shortName>
    </alternativeName>
</protein>
<feature type="binding site" evidence="9">
    <location>
        <position position="72"/>
    </location>
    <ligand>
        <name>Mg(2+)</name>
        <dbReference type="ChEBI" id="CHEBI:18420"/>
    </ligand>
</feature>
<evidence type="ECO:0000256" key="8">
    <source>
        <dbReference type="ARBA" id="ARBA00022884"/>
    </source>
</evidence>
<comment type="subcellular location">
    <subcellularLocation>
        <location evidence="9">Cytoplasm</location>
    </subcellularLocation>
</comment>
<dbReference type="GO" id="GO:0004525">
    <property type="term" value="F:ribonuclease III activity"/>
    <property type="evidence" value="ECO:0007669"/>
    <property type="project" value="UniProtKB-UniRule"/>
</dbReference>
<dbReference type="AlphaFoldDB" id="A0A399R9L2"/>
<keyword evidence="6 9" id="KW-0255">Endonuclease</keyword>
<dbReference type="EC" id="3.1.26.3" evidence="9"/>
<keyword evidence="4 9" id="KW-0507">mRNA processing</keyword>
<keyword evidence="5 9" id="KW-0540">Nuclease</keyword>
<dbReference type="GO" id="GO:0006364">
    <property type="term" value="P:rRNA processing"/>
    <property type="evidence" value="ECO:0007669"/>
    <property type="project" value="UniProtKB-UniRule"/>
</dbReference>
<dbReference type="GO" id="GO:0005737">
    <property type="term" value="C:cytoplasm"/>
    <property type="evidence" value="ECO:0007669"/>
    <property type="project" value="UniProtKB-SubCell"/>
</dbReference>
<keyword evidence="9" id="KW-0963">Cytoplasm</keyword>
<dbReference type="PROSITE" id="PS50142">
    <property type="entry name" value="RNASE_3_2"/>
    <property type="match status" value="1"/>
</dbReference>
<dbReference type="FunFam" id="1.10.1520.10:FF:000001">
    <property type="entry name" value="Ribonuclease 3"/>
    <property type="match status" value="1"/>
</dbReference>
<dbReference type="GO" id="GO:0008033">
    <property type="term" value="P:tRNA processing"/>
    <property type="evidence" value="ECO:0007669"/>
    <property type="project" value="UniProtKB-KW"/>
</dbReference>
<dbReference type="InterPro" id="IPR036389">
    <property type="entry name" value="RNase_III_sf"/>
</dbReference>
<dbReference type="PANTHER" id="PTHR11207">
    <property type="entry name" value="RIBONUCLEASE III"/>
    <property type="match status" value="1"/>
</dbReference>
<feature type="compositionally biased region" description="Basic residues" evidence="10">
    <location>
        <begin position="1"/>
        <end position="22"/>
    </location>
</feature>
<organism evidence="13 14">
    <name type="scientific">Henriciella mobilis</name>
    <dbReference type="NCBI Taxonomy" id="2305467"/>
    <lineage>
        <taxon>Bacteria</taxon>
        <taxon>Pseudomonadati</taxon>
        <taxon>Pseudomonadota</taxon>
        <taxon>Alphaproteobacteria</taxon>
        <taxon>Hyphomonadales</taxon>
        <taxon>Hyphomonadaceae</taxon>
        <taxon>Henriciella</taxon>
    </lineage>
</organism>
<dbReference type="GO" id="GO:0003725">
    <property type="term" value="F:double-stranded RNA binding"/>
    <property type="evidence" value="ECO:0007669"/>
    <property type="project" value="TreeGrafter"/>
</dbReference>
<feature type="domain" description="DRBM" evidence="11">
    <location>
        <begin position="184"/>
        <end position="253"/>
    </location>
</feature>
<feature type="active site" evidence="9">
    <location>
        <position position="76"/>
    </location>
</feature>
<dbReference type="InterPro" id="IPR011907">
    <property type="entry name" value="RNase_III"/>
</dbReference>
<keyword evidence="14" id="KW-1185">Reference proteome</keyword>
<keyword evidence="9" id="KW-0699">rRNA-binding</keyword>
<dbReference type="NCBIfam" id="TIGR02191">
    <property type="entry name" value="RNaseIII"/>
    <property type="match status" value="1"/>
</dbReference>
<dbReference type="CDD" id="cd00593">
    <property type="entry name" value="RIBOc"/>
    <property type="match status" value="1"/>
</dbReference>
<dbReference type="OrthoDB" id="9805026at2"/>
<keyword evidence="9" id="KW-0819">tRNA processing</keyword>
<evidence type="ECO:0000256" key="7">
    <source>
        <dbReference type="ARBA" id="ARBA00022801"/>
    </source>
</evidence>
<dbReference type="SMART" id="SM00358">
    <property type="entry name" value="DSRM"/>
    <property type="match status" value="1"/>
</dbReference>
<dbReference type="Pfam" id="PF14622">
    <property type="entry name" value="Ribonucleas_3_3"/>
    <property type="match status" value="1"/>
</dbReference>
<dbReference type="PANTHER" id="PTHR11207:SF0">
    <property type="entry name" value="RIBONUCLEASE 3"/>
    <property type="match status" value="1"/>
</dbReference>
<comment type="caution">
    <text evidence="13">The sequence shown here is derived from an EMBL/GenBank/DDBJ whole genome shotgun (WGS) entry which is preliminary data.</text>
</comment>
<comment type="subunit">
    <text evidence="9">Homodimer.</text>
</comment>
<keyword evidence="7 9" id="KW-0378">Hydrolase</keyword>
<dbReference type="Gene3D" id="1.10.1520.10">
    <property type="entry name" value="Ribonuclease III domain"/>
    <property type="match status" value="1"/>
</dbReference>
<evidence type="ECO:0000256" key="1">
    <source>
        <dbReference type="ARBA" id="ARBA00000109"/>
    </source>
</evidence>
<dbReference type="PROSITE" id="PS00517">
    <property type="entry name" value="RNASE_3_1"/>
    <property type="match status" value="1"/>
</dbReference>
<reference evidence="13 14" key="1">
    <citation type="submission" date="2018-08" db="EMBL/GenBank/DDBJ databases">
        <title>Henriciella mobilis sp. nov., isolated from seawater.</title>
        <authorList>
            <person name="Cheng H."/>
            <person name="Wu Y.-H."/>
            <person name="Xu X.-W."/>
            <person name="Guo L.-L."/>
        </authorList>
    </citation>
    <scope>NUCLEOTIDE SEQUENCE [LARGE SCALE GENOMIC DNA]</scope>
    <source>
        <strain evidence="13 14">JN25</strain>
    </source>
</reference>
<dbReference type="GO" id="GO:0046872">
    <property type="term" value="F:metal ion binding"/>
    <property type="evidence" value="ECO:0007669"/>
    <property type="project" value="UniProtKB-KW"/>
</dbReference>
<dbReference type="Proteomes" id="UP000266385">
    <property type="component" value="Unassembled WGS sequence"/>
</dbReference>
<dbReference type="GO" id="GO:0019843">
    <property type="term" value="F:rRNA binding"/>
    <property type="evidence" value="ECO:0007669"/>
    <property type="project" value="UniProtKB-KW"/>
</dbReference>
<evidence type="ECO:0000256" key="9">
    <source>
        <dbReference type="HAMAP-Rule" id="MF_00104"/>
    </source>
</evidence>
<comment type="similarity">
    <text evidence="2">Belongs to the ribonuclease III family.</text>
</comment>
<accession>A0A399R9L2</accession>
<feature type="active site" evidence="9">
    <location>
        <position position="148"/>
    </location>
</feature>
<evidence type="ECO:0000256" key="2">
    <source>
        <dbReference type="ARBA" id="ARBA00010183"/>
    </source>
</evidence>
<comment type="catalytic activity">
    <reaction evidence="1 9">
        <text>Endonucleolytic cleavage to 5'-phosphomonoester.</text>
        <dbReference type="EC" id="3.1.26.3"/>
    </reaction>
</comment>
<gene>
    <name evidence="9 13" type="primary">rnc</name>
    <name evidence="13" type="ORF">D1223_12710</name>
</gene>
<dbReference type="SUPFAM" id="SSF69065">
    <property type="entry name" value="RNase III domain-like"/>
    <property type="match status" value="1"/>
</dbReference>
<evidence type="ECO:0000313" key="13">
    <source>
        <dbReference type="EMBL" id="RIJ28256.1"/>
    </source>
</evidence>
<dbReference type="SUPFAM" id="SSF54768">
    <property type="entry name" value="dsRNA-binding domain-like"/>
    <property type="match status" value="1"/>
</dbReference>
<dbReference type="CDD" id="cd10845">
    <property type="entry name" value="DSRM_RNAse_III_family"/>
    <property type="match status" value="1"/>
</dbReference>
<sequence length="255" mass="28901">MKKVRPKRTRLRAAGKSVRRKRPELDDDQRADLEGRLGYTFGRVDWLNRALTHPSLIDNYAGDAQFSNQRLEFLGDRVLGLVMAEVLIAKFPAEREGYLTKLFHHLVSGETCAEVGEAMGLRSFLFLDPSMEKNKRGSYDKSVADAVEAIIAAVYRDGGLEAARKVIDKHWIMDLVEREVSQQNPKTRLSDWCGANRAPYAVYDIIERSGPDHEPEFTVRVRVDGIGEAIETGRSRQEAEMAAADRLLRDIQRNE</sequence>
<dbReference type="GO" id="GO:0010468">
    <property type="term" value="P:regulation of gene expression"/>
    <property type="evidence" value="ECO:0007669"/>
    <property type="project" value="TreeGrafter"/>
</dbReference>
<dbReference type="PROSITE" id="PS50137">
    <property type="entry name" value="DS_RBD"/>
    <property type="match status" value="1"/>
</dbReference>
<dbReference type="Pfam" id="PF00035">
    <property type="entry name" value="dsrm"/>
    <property type="match status" value="1"/>
</dbReference>
<comment type="function">
    <text evidence="9">Digests double-stranded RNA. Involved in the processing of primary rRNA transcript to yield the immediate precursors to the large and small rRNAs (23S and 16S). Processes some mRNAs, and tRNAs when they are encoded in the rRNA operon. Processes pre-crRNA and tracrRNA of type II CRISPR loci if present in the organism.</text>
</comment>
<evidence type="ECO:0000256" key="4">
    <source>
        <dbReference type="ARBA" id="ARBA00022664"/>
    </source>
</evidence>
<dbReference type="HAMAP" id="MF_00104">
    <property type="entry name" value="RNase_III"/>
    <property type="match status" value="1"/>
</dbReference>
<feature type="binding site" evidence="9">
    <location>
        <position position="145"/>
    </location>
    <ligand>
        <name>Mg(2+)</name>
        <dbReference type="ChEBI" id="CHEBI:18420"/>
    </ligand>
</feature>
<keyword evidence="9" id="KW-0460">Magnesium</keyword>
<feature type="region of interest" description="Disordered" evidence="10">
    <location>
        <begin position="1"/>
        <end position="27"/>
    </location>
</feature>
<keyword evidence="3 9" id="KW-0698">rRNA processing</keyword>
<proteinExistence type="inferred from homology"/>
<evidence type="ECO:0000259" key="12">
    <source>
        <dbReference type="PROSITE" id="PS50142"/>
    </source>
</evidence>
<evidence type="ECO:0000259" key="11">
    <source>
        <dbReference type="PROSITE" id="PS50137"/>
    </source>
</evidence>
<comment type="cofactor">
    <cofactor evidence="9">
        <name>Mg(2+)</name>
        <dbReference type="ChEBI" id="CHEBI:18420"/>
    </cofactor>
</comment>
<name>A0A399R9L2_9PROT</name>
<keyword evidence="9" id="KW-0479">Metal-binding</keyword>
<evidence type="ECO:0000313" key="14">
    <source>
        <dbReference type="Proteomes" id="UP000266385"/>
    </source>
</evidence>
<dbReference type="Gene3D" id="3.30.160.20">
    <property type="match status" value="1"/>
</dbReference>
<dbReference type="InterPro" id="IPR000999">
    <property type="entry name" value="RNase_III_dom"/>
</dbReference>